<dbReference type="EMBL" id="BAAANN010000029">
    <property type="protein sequence ID" value="GAA1977953.1"/>
    <property type="molecule type" value="Genomic_DNA"/>
</dbReference>
<accession>A0ABN2S0M0</accession>
<sequence>MLEIDGEPLLRKAVRALGGAERVIVVGPERPGFGDVVWTSEEPPRGGPVAALAAGLALVRAQTVVVLAGDMARVESSTVDKLRAAIGAGDGALLVDADGYRQWLAGAWRTARLRDALAADPAAKSLRAVLNRLDFAEIPDSAGESADVDTPEDYDRFR</sequence>
<dbReference type="SUPFAM" id="SSF53448">
    <property type="entry name" value="Nucleotide-diphospho-sugar transferases"/>
    <property type="match status" value="1"/>
</dbReference>
<protein>
    <submittedName>
        <fullName evidence="3">Molybdenum cofactor guanylyltransferase</fullName>
    </submittedName>
</protein>
<dbReference type="PANTHER" id="PTHR19136">
    <property type="entry name" value="MOLYBDENUM COFACTOR GUANYLYLTRANSFERASE"/>
    <property type="match status" value="1"/>
</dbReference>
<evidence type="ECO:0000259" key="2">
    <source>
        <dbReference type="Pfam" id="PF12804"/>
    </source>
</evidence>
<dbReference type="InterPro" id="IPR029044">
    <property type="entry name" value="Nucleotide-diphossugar_trans"/>
</dbReference>
<name>A0ABN2S0M0_9PSEU</name>
<dbReference type="GO" id="GO:0016779">
    <property type="term" value="F:nucleotidyltransferase activity"/>
    <property type="evidence" value="ECO:0007669"/>
    <property type="project" value="UniProtKB-KW"/>
</dbReference>
<evidence type="ECO:0000256" key="1">
    <source>
        <dbReference type="ARBA" id="ARBA00022679"/>
    </source>
</evidence>
<reference evidence="3 4" key="1">
    <citation type="journal article" date="2019" name="Int. J. Syst. Evol. Microbiol.">
        <title>The Global Catalogue of Microorganisms (GCM) 10K type strain sequencing project: providing services to taxonomists for standard genome sequencing and annotation.</title>
        <authorList>
            <consortium name="The Broad Institute Genomics Platform"/>
            <consortium name="The Broad Institute Genome Sequencing Center for Infectious Disease"/>
            <person name="Wu L."/>
            <person name="Ma J."/>
        </authorList>
    </citation>
    <scope>NUCLEOTIDE SEQUENCE [LARGE SCALE GENOMIC DNA]</scope>
    <source>
        <strain evidence="3 4">JCM 14545</strain>
    </source>
</reference>
<feature type="domain" description="MobA-like NTP transferase" evidence="2">
    <location>
        <begin position="1"/>
        <end position="133"/>
    </location>
</feature>
<proteinExistence type="predicted"/>
<keyword evidence="4" id="KW-1185">Reference proteome</keyword>
<dbReference type="InterPro" id="IPR025877">
    <property type="entry name" value="MobA-like_NTP_Trfase"/>
</dbReference>
<dbReference type="Pfam" id="PF12804">
    <property type="entry name" value="NTP_transf_3"/>
    <property type="match status" value="1"/>
</dbReference>
<evidence type="ECO:0000313" key="4">
    <source>
        <dbReference type="Proteomes" id="UP001501116"/>
    </source>
</evidence>
<gene>
    <name evidence="3" type="ORF">GCM10009754_62320</name>
</gene>
<evidence type="ECO:0000313" key="3">
    <source>
        <dbReference type="EMBL" id="GAA1977953.1"/>
    </source>
</evidence>
<dbReference type="Proteomes" id="UP001501116">
    <property type="component" value="Unassembled WGS sequence"/>
</dbReference>
<organism evidence="3 4">
    <name type="scientific">Amycolatopsis minnesotensis</name>
    <dbReference type="NCBI Taxonomy" id="337894"/>
    <lineage>
        <taxon>Bacteria</taxon>
        <taxon>Bacillati</taxon>
        <taxon>Actinomycetota</taxon>
        <taxon>Actinomycetes</taxon>
        <taxon>Pseudonocardiales</taxon>
        <taxon>Pseudonocardiaceae</taxon>
        <taxon>Amycolatopsis</taxon>
    </lineage>
</organism>
<comment type="caution">
    <text evidence="3">The sequence shown here is derived from an EMBL/GenBank/DDBJ whole genome shotgun (WGS) entry which is preliminary data.</text>
</comment>
<dbReference type="Gene3D" id="3.90.550.10">
    <property type="entry name" value="Spore Coat Polysaccharide Biosynthesis Protein SpsA, Chain A"/>
    <property type="match status" value="1"/>
</dbReference>
<keyword evidence="1" id="KW-0808">Transferase</keyword>
<dbReference type="PANTHER" id="PTHR19136:SF81">
    <property type="entry name" value="MOLYBDENUM COFACTOR GUANYLYLTRANSFERASE"/>
    <property type="match status" value="1"/>
</dbReference>
<keyword evidence="3" id="KW-0548">Nucleotidyltransferase</keyword>